<dbReference type="PANTHER" id="PTHR43712">
    <property type="entry name" value="PUTATIVE (AFU_ORTHOLOGUE AFUA_4G14580)-RELATED"/>
    <property type="match status" value="1"/>
</dbReference>
<evidence type="ECO:0000256" key="3">
    <source>
        <dbReference type="ARBA" id="ARBA00022691"/>
    </source>
</evidence>
<accession>A0A7I7WMU9</accession>
<evidence type="ECO:0000313" key="7">
    <source>
        <dbReference type="Proteomes" id="UP000466187"/>
    </source>
</evidence>
<dbReference type="Pfam" id="PF08100">
    <property type="entry name" value="Dimerisation"/>
    <property type="match status" value="1"/>
</dbReference>
<dbReference type="GO" id="GO:0032259">
    <property type="term" value="P:methylation"/>
    <property type="evidence" value="ECO:0007669"/>
    <property type="project" value="UniProtKB-KW"/>
</dbReference>
<dbReference type="PROSITE" id="PS51683">
    <property type="entry name" value="SAM_OMT_II"/>
    <property type="match status" value="1"/>
</dbReference>
<organism evidence="6 7">
    <name type="scientific">Mycolicibacterium gadium</name>
    <name type="common">Mycobacterium gadium</name>
    <dbReference type="NCBI Taxonomy" id="1794"/>
    <lineage>
        <taxon>Bacteria</taxon>
        <taxon>Bacillati</taxon>
        <taxon>Actinomycetota</taxon>
        <taxon>Actinomycetes</taxon>
        <taxon>Mycobacteriales</taxon>
        <taxon>Mycobacteriaceae</taxon>
        <taxon>Mycolicibacterium</taxon>
    </lineage>
</organism>
<feature type="active site" description="Proton acceptor" evidence="4">
    <location>
        <position position="269"/>
    </location>
</feature>
<evidence type="ECO:0000256" key="1">
    <source>
        <dbReference type="ARBA" id="ARBA00022603"/>
    </source>
</evidence>
<dbReference type="PANTHER" id="PTHR43712:SF2">
    <property type="entry name" value="O-METHYLTRANSFERASE CICE"/>
    <property type="match status" value="1"/>
</dbReference>
<dbReference type="RefSeq" id="WP_163687660.1">
    <property type="nucleotide sequence ID" value="NZ_AP022608.1"/>
</dbReference>
<dbReference type="Proteomes" id="UP000466187">
    <property type="component" value="Chromosome"/>
</dbReference>
<evidence type="ECO:0000313" key="6">
    <source>
        <dbReference type="EMBL" id="BBZ18996.1"/>
    </source>
</evidence>
<keyword evidence="2 6" id="KW-0808">Transferase</keyword>
<dbReference type="InterPro" id="IPR036390">
    <property type="entry name" value="WH_DNA-bd_sf"/>
</dbReference>
<dbReference type="SUPFAM" id="SSF46785">
    <property type="entry name" value="Winged helix' DNA-binding domain"/>
    <property type="match status" value="1"/>
</dbReference>
<sequence length="361" mass="39306">MTAIPAGLARVVERARHRVNRLHLRLAPAPVAMVELILAAWMSQALQAAAQLGVADALAAGPLSIGDLARRVDADPDALRRLLRALIGRGIFRQDRHGRYALNPLADTLRSDSPQSMAAAAKYYGSPQHREHWSMLVDSIRTGQASVPRLRGKDFFEYLEDEPELAALFNETMTNISGLSEESVIAAYPFSRGSTIVDVGGGQGRLLASVLAATPGARGVLYDLPQVVANAPALLEKAGVADRVRIDGGSFFEKVPADGDVYLMKHIIHDWPDDQAVEILRTARASVGPAARIVLVELVIPEHDRDFIGKWADLEMLLGGSARERSADEYRDLLRRSGFELTRVIPTASPYSLVEARVVSR</sequence>
<feature type="domain" description="HTH arsR-type" evidence="5">
    <location>
        <begin position="31"/>
        <end position="128"/>
    </location>
</feature>
<dbReference type="PIRSF" id="PIRSF005739">
    <property type="entry name" value="O-mtase"/>
    <property type="match status" value="1"/>
</dbReference>
<dbReference type="SUPFAM" id="SSF53335">
    <property type="entry name" value="S-adenosyl-L-methionine-dependent methyltransferases"/>
    <property type="match status" value="1"/>
</dbReference>
<dbReference type="GO" id="GO:0046983">
    <property type="term" value="F:protein dimerization activity"/>
    <property type="evidence" value="ECO:0007669"/>
    <property type="project" value="InterPro"/>
</dbReference>
<dbReference type="InterPro" id="IPR001077">
    <property type="entry name" value="COMT_C"/>
</dbReference>
<evidence type="ECO:0000256" key="4">
    <source>
        <dbReference type="PIRSR" id="PIRSR005739-1"/>
    </source>
</evidence>
<dbReference type="InterPro" id="IPR001845">
    <property type="entry name" value="HTH_ArsR_DNA-bd_dom"/>
</dbReference>
<dbReference type="Gene3D" id="3.40.50.150">
    <property type="entry name" value="Vaccinia Virus protein VP39"/>
    <property type="match status" value="1"/>
</dbReference>
<dbReference type="GO" id="GO:0003700">
    <property type="term" value="F:DNA-binding transcription factor activity"/>
    <property type="evidence" value="ECO:0007669"/>
    <property type="project" value="InterPro"/>
</dbReference>
<dbReference type="InterPro" id="IPR016461">
    <property type="entry name" value="COMT-like"/>
</dbReference>
<evidence type="ECO:0000259" key="5">
    <source>
        <dbReference type="PROSITE" id="PS50987"/>
    </source>
</evidence>
<evidence type="ECO:0000256" key="2">
    <source>
        <dbReference type="ARBA" id="ARBA00022679"/>
    </source>
</evidence>
<dbReference type="Gene3D" id="1.10.10.10">
    <property type="entry name" value="Winged helix-like DNA-binding domain superfamily/Winged helix DNA-binding domain"/>
    <property type="match status" value="1"/>
</dbReference>
<reference evidence="6 7" key="1">
    <citation type="journal article" date="2019" name="Emerg. Microbes Infect.">
        <title>Comprehensive subspecies identification of 175 nontuberculous mycobacteria species based on 7547 genomic profiles.</title>
        <authorList>
            <person name="Matsumoto Y."/>
            <person name="Kinjo T."/>
            <person name="Motooka D."/>
            <person name="Nabeya D."/>
            <person name="Jung N."/>
            <person name="Uechi K."/>
            <person name="Horii T."/>
            <person name="Iida T."/>
            <person name="Fujita J."/>
            <person name="Nakamura S."/>
        </authorList>
    </citation>
    <scope>NUCLEOTIDE SEQUENCE [LARGE SCALE GENOMIC DNA]</scope>
    <source>
        <strain evidence="6 7">JCM 12688</strain>
    </source>
</reference>
<dbReference type="Pfam" id="PF00891">
    <property type="entry name" value="Methyltransf_2"/>
    <property type="match status" value="1"/>
</dbReference>
<protein>
    <submittedName>
        <fullName evidence="6">Hydroxyneurosporene-O-methyltransferase</fullName>
    </submittedName>
</protein>
<name>A0A7I7WMU9_MYCGU</name>
<dbReference type="PROSITE" id="PS50987">
    <property type="entry name" value="HTH_ARSR_2"/>
    <property type="match status" value="1"/>
</dbReference>
<dbReference type="GO" id="GO:0008171">
    <property type="term" value="F:O-methyltransferase activity"/>
    <property type="evidence" value="ECO:0007669"/>
    <property type="project" value="InterPro"/>
</dbReference>
<dbReference type="InterPro" id="IPR012967">
    <property type="entry name" value="COMT_dimerisation"/>
</dbReference>
<proteinExistence type="predicted"/>
<dbReference type="CDD" id="cd02440">
    <property type="entry name" value="AdoMet_MTases"/>
    <property type="match status" value="1"/>
</dbReference>
<dbReference type="InterPro" id="IPR029063">
    <property type="entry name" value="SAM-dependent_MTases_sf"/>
</dbReference>
<keyword evidence="3" id="KW-0949">S-adenosyl-L-methionine</keyword>
<dbReference type="KEGG" id="mgad:MGAD_33310"/>
<dbReference type="InterPro" id="IPR036388">
    <property type="entry name" value="WH-like_DNA-bd_sf"/>
</dbReference>
<dbReference type="AlphaFoldDB" id="A0A7I7WMU9"/>
<keyword evidence="1 6" id="KW-0489">Methyltransferase</keyword>
<gene>
    <name evidence="6" type="ORF">MGAD_33310</name>
</gene>
<dbReference type="EMBL" id="AP022608">
    <property type="protein sequence ID" value="BBZ18996.1"/>
    <property type="molecule type" value="Genomic_DNA"/>
</dbReference>